<gene>
    <name evidence="1" type="ORF">GR303_07380</name>
</gene>
<dbReference type="Proteomes" id="UP000818323">
    <property type="component" value="Unassembled WGS sequence"/>
</dbReference>
<protein>
    <recommendedName>
        <fullName evidence="3">Type I-U CRISPR-associated protein Csx17</fullName>
    </recommendedName>
</protein>
<dbReference type="RefSeq" id="WP_161722578.1">
    <property type="nucleotide sequence ID" value="NZ_JAAAXI010000004.1"/>
</dbReference>
<accession>A0ABW9YXD0</accession>
<comment type="caution">
    <text evidence="1">The sequence shown here is derived from an EMBL/GenBank/DDBJ whole genome shotgun (WGS) entry which is preliminary data.</text>
</comment>
<dbReference type="EMBL" id="JAAAXJ010000003">
    <property type="protein sequence ID" value="NBJ24175.1"/>
    <property type="molecule type" value="Genomic_DNA"/>
</dbReference>
<evidence type="ECO:0000313" key="2">
    <source>
        <dbReference type="Proteomes" id="UP000818323"/>
    </source>
</evidence>
<reference evidence="1 2" key="1">
    <citation type="submission" date="2020-01" db="EMBL/GenBank/DDBJ databases">
        <title>Microvirga sp. nov., an arsenate reduction bacterium isolated from Tibet hotspring sediments.</title>
        <authorList>
            <person name="Yuan C.-G."/>
        </authorList>
    </citation>
    <scope>NUCLEOTIDE SEQUENCE [LARGE SCALE GENOMIC DNA]</scope>
    <source>
        <strain evidence="1 2">SYSU G3D203</strain>
    </source>
</reference>
<organism evidence="1 2">
    <name type="scientific">Microvirga arsenatis</name>
    <dbReference type="NCBI Taxonomy" id="2692265"/>
    <lineage>
        <taxon>Bacteria</taxon>
        <taxon>Pseudomonadati</taxon>
        <taxon>Pseudomonadota</taxon>
        <taxon>Alphaproteobacteria</taxon>
        <taxon>Hyphomicrobiales</taxon>
        <taxon>Methylobacteriaceae</taxon>
        <taxon>Microvirga</taxon>
    </lineage>
</organism>
<proteinExistence type="predicted"/>
<keyword evidence="2" id="KW-1185">Reference proteome</keyword>
<sequence length="786" mass="86110">MVPALERGEFLRLDREGLPGCFTFLALTLYIDSLLDDVYAGIGQYREKLDTWLGFGRSFSHLEGVAAMWEHLVGWLDRRVDAGEPFRCIVLPPHGTWTHIGYTRRLSFPARRDVRLVERFLTDHPRSTQRPGDFIANFEATALGPQASWGLKQAYEEFRSAYLTDSRALAGHRFWRFVTGLNGGERLAGPKPAAVEMSFDEDGGRIFVVTVGSVRDKPRTIAPTLGAAMDAVEAAGETSLSPALARGWLLFRRVGHGRWQSALNVDECVGRILLGCRSEIAPRVEALIGHLPSSGSWALLKEPSPVSVIESAVARLGGARRQEDWLVPVSVCDGIQSADLWLGRPAFLPRIVADTSELCIVPAPGNLSGPLTISDDGSLRLQASSPVDGAYVVSPKVAGGRPPPWSRRISFVRDAVPHTAYGGSKDDLLPLRDWTALEEQGLTSHVSGGFEWDEGGCAIGDLLEAVYAGGRTGWDEMDLIEVIRLGVGGAVDPWTTLRSLHDAGYLCPRLRQHWKGRVWTLTPPSLLIVKGRETDIVLAEGALCDRLTDAFRRSAEGGGGAPFRRAAVSVWSPPTIGCAGADPQYLAEKLGWPIAHTKDLAPPIPFAVETTPKRNDRYLVASRWDWEMRRFTVGCHVAEGRVALTRWQHPGGRDHDVYVVESPGHESFHLSRTASIVLAHGLAREAFVRIEDDWLVRVAREGGLPDVAAMRLRVSNLRNAGPVDDTYVYPFCDVDAQWLQAIMAGCIGGVREASAATAAEILALSRRSGARIRPLWIGGKMRINIR</sequence>
<name>A0ABW9YXD0_9HYPH</name>
<evidence type="ECO:0008006" key="3">
    <source>
        <dbReference type="Google" id="ProtNLM"/>
    </source>
</evidence>
<evidence type="ECO:0000313" key="1">
    <source>
        <dbReference type="EMBL" id="NBJ24175.1"/>
    </source>
</evidence>